<reference evidence="11 12" key="1">
    <citation type="submission" date="2018-12" db="EMBL/GenBank/DDBJ databases">
        <title>Draft genome sequence of Embleya hyalina NBRC 13850T.</title>
        <authorList>
            <person name="Komaki H."/>
            <person name="Hosoyama A."/>
            <person name="Kimura A."/>
            <person name="Ichikawa N."/>
            <person name="Tamura T."/>
        </authorList>
    </citation>
    <scope>NUCLEOTIDE SEQUENCE [LARGE SCALE GENOMIC DNA]</scope>
    <source>
        <strain evidence="11 12">NBRC 13850</strain>
    </source>
</reference>
<dbReference type="AlphaFoldDB" id="A0A401Z0R2"/>
<feature type="transmembrane region" description="Helical" evidence="9">
    <location>
        <begin position="156"/>
        <end position="174"/>
    </location>
</feature>
<evidence type="ECO:0000256" key="8">
    <source>
        <dbReference type="SAM" id="MobiDB-lite"/>
    </source>
</evidence>
<dbReference type="Gene3D" id="1.20.1740.10">
    <property type="entry name" value="Amino acid/polyamine transporter I"/>
    <property type="match status" value="1"/>
</dbReference>
<keyword evidence="4 9" id="KW-0812">Transmembrane</keyword>
<evidence type="ECO:0000256" key="5">
    <source>
        <dbReference type="ARBA" id="ARBA00022970"/>
    </source>
</evidence>
<dbReference type="InterPro" id="IPR004841">
    <property type="entry name" value="AA-permease/SLC12A_dom"/>
</dbReference>
<accession>A0A401Z0R2</accession>
<feature type="transmembrane region" description="Helical" evidence="9">
    <location>
        <begin position="127"/>
        <end position="150"/>
    </location>
</feature>
<evidence type="ECO:0000313" key="11">
    <source>
        <dbReference type="EMBL" id="GCE00356.1"/>
    </source>
</evidence>
<evidence type="ECO:0000259" key="10">
    <source>
        <dbReference type="Pfam" id="PF00324"/>
    </source>
</evidence>
<dbReference type="GO" id="GO:0006865">
    <property type="term" value="P:amino acid transport"/>
    <property type="evidence" value="ECO:0007669"/>
    <property type="project" value="UniProtKB-KW"/>
</dbReference>
<dbReference type="PANTHER" id="PTHR43495">
    <property type="entry name" value="GABA PERMEASE"/>
    <property type="match status" value="1"/>
</dbReference>
<feature type="transmembrane region" description="Helical" evidence="9">
    <location>
        <begin position="51"/>
        <end position="70"/>
    </location>
</feature>
<protein>
    <submittedName>
        <fullName evidence="11">Amino acid transporter</fullName>
    </submittedName>
</protein>
<feature type="transmembrane region" description="Helical" evidence="9">
    <location>
        <begin position="364"/>
        <end position="383"/>
    </location>
</feature>
<dbReference type="EMBL" id="BIFH01000039">
    <property type="protein sequence ID" value="GCE00356.1"/>
    <property type="molecule type" value="Genomic_DNA"/>
</dbReference>
<evidence type="ECO:0000256" key="7">
    <source>
        <dbReference type="ARBA" id="ARBA00023136"/>
    </source>
</evidence>
<feature type="transmembrane region" description="Helical" evidence="9">
    <location>
        <begin position="76"/>
        <end position="95"/>
    </location>
</feature>
<evidence type="ECO:0000256" key="3">
    <source>
        <dbReference type="ARBA" id="ARBA00022448"/>
    </source>
</evidence>
<evidence type="ECO:0000256" key="4">
    <source>
        <dbReference type="ARBA" id="ARBA00022692"/>
    </source>
</evidence>
<evidence type="ECO:0000313" key="12">
    <source>
        <dbReference type="Proteomes" id="UP000286931"/>
    </source>
</evidence>
<feature type="transmembrane region" description="Helical" evidence="9">
    <location>
        <begin position="186"/>
        <end position="209"/>
    </location>
</feature>
<sequence>MSNPDTPDTPATSGTPGIAGTRGKAGPAPAHPAPAGTHHLGHALKPRHMTMLALGGAIGAGLFVGTGAGIHTAGPGILISYALASVLVLLVMRMLGEMAAAVPRSGSFSEYAGAAFGRWAGFTVGWLYWWMVTIVLAVEASGAAAIAHGWVPGVPIWVFSLVIMLVFTGANLLTVRSFGESEFWFATVKVVAIVGFLVLGVLAIMGWLPDTDAPGLDNLTGNGGFLPNGWDGVIAGLLAVAFSFGGLEIVTIAAAESDDPARNVARAVRTAVWRILLFYIGSVAVIATLLPWDSDRLGSPYVSVLEDIGIPGAAHVMDVVVFTALLSALNSMLYGASRMAFSLSRRGEGPRGLSRVAGNGVPRTAVLASSAFGFLAALLNVWWPEQVFKHLLNSVGAMLLFVWFAIAAAQLVLRRRMEREDPDRLLIRMWGFPYLTWFVMLALAAVSILMLFDADARPQLLSSVVVVAVVLGFALVREARRRDLRRRAESRF</sequence>
<name>A0A401Z0R2_9ACTN</name>
<feature type="transmembrane region" description="Helical" evidence="9">
    <location>
        <begin position="395"/>
        <end position="413"/>
    </location>
</feature>
<proteinExistence type="inferred from homology"/>
<feature type="compositionally biased region" description="Low complexity" evidence="8">
    <location>
        <begin position="24"/>
        <end position="38"/>
    </location>
</feature>
<dbReference type="FunFam" id="1.20.1740.10:FF:000001">
    <property type="entry name" value="Amino acid permease"/>
    <property type="match status" value="1"/>
</dbReference>
<keyword evidence="3" id="KW-0813">Transport</keyword>
<evidence type="ECO:0000256" key="2">
    <source>
        <dbReference type="ARBA" id="ARBA00008583"/>
    </source>
</evidence>
<feature type="transmembrane region" description="Helical" evidence="9">
    <location>
        <begin position="229"/>
        <end position="250"/>
    </location>
</feature>
<feature type="region of interest" description="Disordered" evidence="8">
    <location>
        <begin position="1"/>
        <end position="39"/>
    </location>
</feature>
<dbReference type="Proteomes" id="UP000286931">
    <property type="component" value="Unassembled WGS sequence"/>
</dbReference>
<dbReference type="Pfam" id="PF00324">
    <property type="entry name" value="AA_permease"/>
    <property type="match status" value="1"/>
</dbReference>
<keyword evidence="7 9" id="KW-0472">Membrane</keyword>
<dbReference type="InterPro" id="IPR004840">
    <property type="entry name" value="Amino_acid_permease_CS"/>
</dbReference>
<dbReference type="PIRSF" id="PIRSF006060">
    <property type="entry name" value="AA_transporter"/>
    <property type="match status" value="1"/>
</dbReference>
<comment type="similarity">
    <text evidence="2">Belongs to the amino acid-polyamine-organocation (APC) superfamily. Amino acid transporter (AAT) (TC 2.A.3.1) family.</text>
</comment>
<keyword evidence="5" id="KW-0029">Amino-acid transport</keyword>
<comment type="caution">
    <text evidence="11">The sequence shown here is derived from an EMBL/GenBank/DDBJ whole genome shotgun (WGS) entry which is preliminary data.</text>
</comment>
<organism evidence="11 12">
    <name type="scientific">Embleya hyalina</name>
    <dbReference type="NCBI Taxonomy" id="516124"/>
    <lineage>
        <taxon>Bacteria</taxon>
        <taxon>Bacillati</taxon>
        <taxon>Actinomycetota</taxon>
        <taxon>Actinomycetes</taxon>
        <taxon>Kitasatosporales</taxon>
        <taxon>Streptomycetaceae</taxon>
        <taxon>Embleya</taxon>
    </lineage>
</organism>
<feature type="transmembrane region" description="Helical" evidence="9">
    <location>
        <begin position="312"/>
        <end position="336"/>
    </location>
</feature>
<dbReference type="RefSeq" id="WP_126642093.1">
    <property type="nucleotide sequence ID" value="NZ_BIFH01000039.1"/>
</dbReference>
<dbReference type="GO" id="GO:0016020">
    <property type="term" value="C:membrane"/>
    <property type="evidence" value="ECO:0007669"/>
    <property type="project" value="UniProtKB-SubCell"/>
</dbReference>
<feature type="domain" description="Amino acid permease/ SLC12A" evidence="10">
    <location>
        <begin position="48"/>
        <end position="475"/>
    </location>
</feature>
<keyword evidence="12" id="KW-1185">Reference proteome</keyword>
<dbReference type="PANTHER" id="PTHR43495:SF5">
    <property type="entry name" value="GAMMA-AMINOBUTYRIC ACID PERMEASE"/>
    <property type="match status" value="1"/>
</dbReference>
<feature type="transmembrane region" description="Helical" evidence="9">
    <location>
        <begin position="458"/>
        <end position="476"/>
    </location>
</feature>
<evidence type="ECO:0000256" key="9">
    <source>
        <dbReference type="SAM" id="Phobius"/>
    </source>
</evidence>
<dbReference type="PROSITE" id="PS00218">
    <property type="entry name" value="AMINO_ACID_PERMEASE_1"/>
    <property type="match status" value="1"/>
</dbReference>
<evidence type="ECO:0000256" key="1">
    <source>
        <dbReference type="ARBA" id="ARBA00004141"/>
    </source>
</evidence>
<evidence type="ECO:0000256" key="6">
    <source>
        <dbReference type="ARBA" id="ARBA00022989"/>
    </source>
</evidence>
<gene>
    <name evidence="11" type="ORF">EHYA_08081</name>
</gene>
<keyword evidence="6 9" id="KW-1133">Transmembrane helix</keyword>
<feature type="transmembrane region" description="Helical" evidence="9">
    <location>
        <begin position="271"/>
        <end position="292"/>
    </location>
</feature>
<dbReference type="GO" id="GO:0055085">
    <property type="term" value="P:transmembrane transport"/>
    <property type="evidence" value="ECO:0007669"/>
    <property type="project" value="InterPro"/>
</dbReference>
<feature type="compositionally biased region" description="Polar residues" evidence="8">
    <location>
        <begin position="1"/>
        <end position="15"/>
    </location>
</feature>
<feature type="transmembrane region" description="Helical" evidence="9">
    <location>
        <begin position="434"/>
        <end position="452"/>
    </location>
</feature>
<comment type="subcellular location">
    <subcellularLocation>
        <location evidence="1">Membrane</location>
        <topology evidence="1">Multi-pass membrane protein</topology>
    </subcellularLocation>
</comment>
<dbReference type="OrthoDB" id="5297508at2"/>